<evidence type="ECO:0000313" key="2">
    <source>
        <dbReference type="EMBL" id="QDV42653.1"/>
    </source>
</evidence>
<accession>A0A518HP76</accession>
<dbReference type="EMBL" id="CP037423">
    <property type="protein sequence ID" value="QDV42653.1"/>
    <property type="molecule type" value="Genomic_DNA"/>
</dbReference>
<dbReference type="OrthoDB" id="916975at2"/>
<dbReference type="Proteomes" id="UP000319004">
    <property type="component" value="Chromosome"/>
</dbReference>
<organism evidence="2 3">
    <name type="scientific">Stieleria neptunia</name>
    <dbReference type="NCBI Taxonomy" id="2527979"/>
    <lineage>
        <taxon>Bacteria</taxon>
        <taxon>Pseudomonadati</taxon>
        <taxon>Planctomycetota</taxon>
        <taxon>Planctomycetia</taxon>
        <taxon>Pirellulales</taxon>
        <taxon>Pirellulaceae</taxon>
        <taxon>Stieleria</taxon>
    </lineage>
</organism>
<dbReference type="KEGG" id="snep:Enr13x_25020"/>
<dbReference type="RefSeq" id="WP_145386244.1">
    <property type="nucleotide sequence ID" value="NZ_CP037423.1"/>
</dbReference>
<evidence type="ECO:0000313" key="3">
    <source>
        <dbReference type="Proteomes" id="UP000319004"/>
    </source>
</evidence>
<feature type="region of interest" description="Disordered" evidence="1">
    <location>
        <begin position="242"/>
        <end position="271"/>
    </location>
</feature>
<name>A0A518HP76_9BACT</name>
<dbReference type="AlphaFoldDB" id="A0A518HP76"/>
<evidence type="ECO:0000256" key="1">
    <source>
        <dbReference type="SAM" id="MobiDB-lite"/>
    </source>
</evidence>
<proteinExistence type="predicted"/>
<reference evidence="2 3" key="1">
    <citation type="submission" date="2019-03" db="EMBL/GenBank/DDBJ databases">
        <title>Deep-cultivation of Planctomycetes and their phenomic and genomic characterization uncovers novel biology.</title>
        <authorList>
            <person name="Wiegand S."/>
            <person name="Jogler M."/>
            <person name="Boedeker C."/>
            <person name="Pinto D."/>
            <person name="Vollmers J."/>
            <person name="Rivas-Marin E."/>
            <person name="Kohn T."/>
            <person name="Peeters S.H."/>
            <person name="Heuer A."/>
            <person name="Rast P."/>
            <person name="Oberbeckmann S."/>
            <person name="Bunk B."/>
            <person name="Jeske O."/>
            <person name="Meyerdierks A."/>
            <person name="Storesund J.E."/>
            <person name="Kallscheuer N."/>
            <person name="Luecker S."/>
            <person name="Lage O.M."/>
            <person name="Pohl T."/>
            <person name="Merkel B.J."/>
            <person name="Hornburger P."/>
            <person name="Mueller R.-W."/>
            <person name="Bruemmer F."/>
            <person name="Labrenz M."/>
            <person name="Spormann A.M."/>
            <person name="Op den Camp H."/>
            <person name="Overmann J."/>
            <person name="Amann R."/>
            <person name="Jetten M.S.M."/>
            <person name="Mascher T."/>
            <person name="Medema M.H."/>
            <person name="Devos D.P."/>
            <person name="Kaster A.-K."/>
            <person name="Ovreas L."/>
            <person name="Rohde M."/>
            <person name="Galperin M.Y."/>
            <person name="Jogler C."/>
        </authorList>
    </citation>
    <scope>NUCLEOTIDE SEQUENCE [LARGE SCALE GENOMIC DNA]</scope>
    <source>
        <strain evidence="2 3">Enr13</strain>
    </source>
</reference>
<protein>
    <submittedName>
        <fullName evidence="2">Uncharacterized protein</fullName>
    </submittedName>
</protein>
<keyword evidence="3" id="KW-1185">Reference proteome</keyword>
<sequence>MESPPVTRGPRVRIVMRCLAWGILGVVAAECFVRSVVPFPLFYQTWFEVGIHRPDDELGFVFTPNYVGAMRHRDGAWRVPLRLDEKGFRLPVSTADNRDVARREVVLLGGGSMMFSYGLRDDQSVAAQIARHSVVPVRVQTVSQPGFDLARDFYKFKRYFEGRVHPSVVVVNAYGRHSETEVFANYSSTPSKPVGDLFWFHDNIAMNPRGLPHRIGRPFSQSYVLAGGCRLADQAYSRLPRPQDLATGQPIKNGHQGHDNSGPGETNARQHGNDLFSEMREYFERRDAKLILVFLPSNGDDRPAISNRTSPSPDQVAVLDLRGSLSVVDSDWVAAGHYGPRSAQRVGERIANAIQPLLETSDDEGR</sequence>
<gene>
    <name evidence="2" type="ORF">Enr13x_25020</name>
</gene>